<dbReference type="GO" id="GO:0006352">
    <property type="term" value="P:DNA-templated transcription initiation"/>
    <property type="evidence" value="ECO:0007669"/>
    <property type="project" value="InterPro"/>
</dbReference>
<name>A0A6I6JPD2_9BACT</name>
<dbReference type="PANTHER" id="PTHR43133:SF46">
    <property type="entry name" value="RNA POLYMERASE SIGMA-70 FACTOR ECF SUBFAMILY"/>
    <property type="match status" value="1"/>
</dbReference>
<dbReference type="GO" id="GO:0003677">
    <property type="term" value="F:DNA binding"/>
    <property type="evidence" value="ECO:0007669"/>
    <property type="project" value="InterPro"/>
</dbReference>
<dbReference type="InterPro" id="IPR036388">
    <property type="entry name" value="WH-like_DNA-bd_sf"/>
</dbReference>
<evidence type="ECO:0000259" key="5">
    <source>
        <dbReference type="Pfam" id="PF04542"/>
    </source>
</evidence>
<keyword evidence="3" id="KW-0731">Sigma factor</keyword>
<dbReference type="AlphaFoldDB" id="A0A6I6JPD2"/>
<dbReference type="CDD" id="cd06171">
    <property type="entry name" value="Sigma70_r4"/>
    <property type="match status" value="1"/>
</dbReference>
<dbReference type="InterPro" id="IPR007627">
    <property type="entry name" value="RNA_pol_sigma70_r2"/>
</dbReference>
<comment type="similarity">
    <text evidence="1">Belongs to the sigma-70 factor family. ECF subfamily.</text>
</comment>
<proteinExistence type="inferred from homology"/>
<reference evidence="7" key="1">
    <citation type="submission" date="2019-11" db="EMBL/GenBank/DDBJ databases">
        <authorList>
            <person name="Zheng R.K."/>
            <person name="Sun C.M."/>
        </authorList>
    </citation>
    <scope>NUCLEOTIDE SEQUENCE [LARGE SCALE GENOMIC DNA]</scope>
    <source>
        <strain evidence="7">WC007</strain>
    </source>
</reference>
<dbReference type="InterPro" id="IPR013324">
    <property type="entry name" value="RNA_pol_sigma_r3/r4-like"/>
</dbReference>
<evidence type="ECO:0000313" key="7">
    <source>
        <dbReference type="EMBL" id="QGY42908.1"/>
    </source>
</evidence>
<dbReference type="Pfam" id="PF08281">
    <property type="entry name" value="Sigma70_r4_2"/>
    <property type="match status" value="1"/>
</dbReference>
<keyword evidence="4" id="KW-0804">Transcription</keyword>
<evidence type="ECO:0000313" key="8">
    <source>
        <dbReference type="Proteomes" id="UP000428260"/>
    </source>
</evidence>
<dbReference type="RefSeq" id="WP_158863510.1">
    <property type="nucleotide sequence ID" value="NZ_CP046401.1"/>
</dbReference>
<keyword evidence="8" id="KW-1185">Reference proteome</keyword>
<dbReference type="NCBIfam" id="TIGR02937">
    <property type="entry name" value="sigma70-ECF"/>
    <property type="match status" value="1"/>
</dbReference>
<evidence type="ECO:0000256" key="4">
    <source>
        <dbReference type="ARBA" id="ARBA00023163"/>
    </source>
</evidence>
<dbReference type="Proteomes" id="UP000428260">
    <property type="component" value="Chromosome"/>
</dbReference>
<protein>
    <submittedName>
        <fullName evidence="7">Sigma-70 family RNA polymerase sigma factor</fullName>
    </submittedName>
</protein>
<dbReference type="PANTHER" id="PTHR43133">
    <property type="entry name" value="RNA POLYMERASE ECF-TYPE SIGMA FACTO"/>
    <property type="match status" value="1"/>
</dbReference>
<accession>A0A6I6JPD2</accession>
<dbReference type="EMBL" id="CP046401">
    <property type="protein sequence ID" value="QGY42908.1"/>
    <property type="molecule type" value="Genomic_DNA"/>
</dbReference>
<dbReference type="InterPro" id="IPR013249">
    <property type="entry name" value="RNA_pol_sigma70_r4_t2"/>
</dbReference>
<dbReference type="Gene3D" id="1.10.1740.10">
    <property type="match status" value="1"/>
</dbReference>
<dbReference type="InterPro" id="IPR013325">
    <property type="entry name" value="RNA_pol_sigma_r2"/>
</dbReference>
<dbReference type="GO" id="GO:0016987">
    <property type="term" value="F:sigma factor activity"/>
    <property type="evidence" value="ECO:0007669"/>
    <property type="project" value="UniProtKB-KW"/>
</dbReference>
<evidence type="ECO:0000259" key="6">
    <source>
        <dbReference type="Pfam" id="PF08281"/>
    </source>
</evidence>
<dbReference type="KEGG" id="mcos:GM418_04325"/>
<dbReference type="Pfam" id="PF04542">
    <property type="entry name" value="Sigma70_r2"/>
    <property type="match status" value="1"/>
</dbReference>
<feature type="domain" description="RNA polymerase sigma-70 region 2" evidence="5">
    <location>
        <begin position="27"/>
        <end position="93"/>
    </location>
</feature>
<gene>
    <name evidence="7" type="ORF">GM418_04325</name>
</gene>
<keyword evidence="2" id="KW-0805">Transcription regulation</keyword>
<evidence type="ECO:0000256" key="2">
    <source>
        <dbReference type="ARBA" id="ARBA00023015"/>
    </source>
</evidence>
<dbReference type="SUPFAM" id="SSF88659">
    <property type="entry name" value="Sigma3 and sigma4 domains of RNA polymerase sigma factors"/>
    <property type="match status" value="1"/>
</dbReference>
<evidence type="ECO:0000256" key="1">
    <source>
        <dbReference type="ARBA" id="ARBA00010641"/>
    </source>
</evidence>
<dbReference type="InterPro" id="IPR039425">
    <property type="entry name" value="RNA_pol_sigma-70-like"/>
</dbReference>
<dbReference type="SUPFAM" id="SSF88946">
    <property type="entry name" value="Sigma2 domain of RNA polymerase sigma factors"/>
    <property type="match status" value="1"/>
</dbReference>
<organism evidence="7 8">
    <name type="scientific">Maribellus comscasis</name>
    <dbReference type="NCBI Taxonomy" id="2681766"/>
    <lineage>
        <taxon>Bacteria</taxon>
        <taxon>Pseudomonadati</taxon>
        <taxon>Bacteroidota</taxon>
        <taxon>Bacteroidia</taxon>
        <taxon>Marinilabiliales</taxon>
        <taxon>Prolixibacteraceae</taxon>
        <taxon>Maribellus</taxon>
    </lineage>
</organism>
<feature type="domain" description="RNA polymerase sigma factor 70 region 4 type 2" evidence="6">
    <location>
        <begin position="121"/>
        <end position="171"/>
    </location>
</feature>
<dbReference type="Gene3D" id="1.10.10.10">
    <property type="entry name" value="Winged helix-like DNA-binding domain superfamily/Winged helix DNA-binding domain"/>
    <property type="match status" value="1"/>
</dbReference>
<dbReference type="InterPro" id="IPR014284">
    <property type="entry name" value="RNA_pol_sigma-70_dom"/>
</dbReference>
<evidence type="ECO:0000256" key="3">
    <source>
        <dbReference type="ARBA" id="ARBA00023082"/>
    </source>
</evidence>
<sequence>METLYKNIHQEIIDQCRQGNEKAQFQLYKLYYKAMYSVSVRILNDEMEAEDVMQEAFLKAFKKIDTYKGEVSFGAWLKKIVVNRSLDQLKKRKVQFEEVSEKNSQIAEYQMETKEVNVNTIKKAIQKLPDGYRVVLSLYLIEGYDHDEISQILGISNSSSRTQLLRAKNKLREQLKDEEIFSYN</sequence>